<evidence type="ECO:0000256" key="1">
    <source>
        <dbReference type="ARBA" id="ARBA00022490"/>
    </source>
</evidence>
<dbReference type="OrthoDB" id="9812272at2"/>
<feature type="binding site" evidence="7">
    <location>
        <begin position="327"/>
        <end position="330"/>
    </location>
    <ligand>
        <name>GTP</name>
        <dbReference type="ChEBI" id="CHEBI:37565"/>
    </ligand>
</feature>
<comment type="function">
    <text evidence="6">GTPase that associates with the 50S ribosomal subunit and may have a role during protein synthesis or ribosome biogenesis.</text>
</comment>
<keyword evidence="12" id="KW-1185">Reference proteome</keyword>
<comment type="subunit">
    <text evidence="6">Monomer. Associates with the 50S ribosomal subunit.</text>
</comment>
<proteinExistence type="inferred from homology"/>
<dbReference type="RefSeq" id="WP_132320728.1">
    <property type="nucleotide sequence ID" value="NZ_FWZT01000010.1"/>
</dbReference>
<keyword evidence="4 8" id="KW-0460">Magnesium</keyword>
<feature type="binding site" evidence="7">
    <location>
        <begin position="214"/>
        <end position="221"/>
    </location>
    <ligand>
        <name>GTP</name>
        <dbReference type="ChEBI" id="CHEBI:37565"/>
    </ligand>
</feature>
<feature type="domain" description="Hflx-type G" evidence="10">
    <location>
        <begin position="208"/>
        <end position="374"/>
    </location>
</feature>
<dbReference type="Proteomes" id="UP000192907">
    <property type="component" value="Unassembled WGS sequence"/>
</dbReference>
<keyword evidence="2 8" id="KW-0479">Metal-binding</keyword>
<feature type="binding site" evidence="7">
    <location>
        <begin position="261"/>
        <end position="264"/>
    </location>
    <ligand>
        <name>GTP</name>
        <dbReference type="ChEBI" id="CHEBI:37565"/>
    </ligand>
</feature>
<dbReference type="Pfam" id="PF01926">
    <property type="entry name" value="MMR_HSR1"/>
    <property type="match status" value="1"/>
</dbReference>
<evidence type="ECO:0000313" key="11">
    <source>
        <dbReference type="EMBL" id="SMF32687.1"/>
    </source>
</evidence>
<keyword evidence="9" id="KW-0175">Coiled coil</keyword>
<dbReference type="Pfam" id="PF13167">
    <property type="entry name" value="GTP-bdg_N"/>
    <property type="match status" value="1"/>
</dbReference>
<evidence type="ECO:0000256" key="3">
    <source>
        <dbReference type="ARBA" id="ARBA00022741"/>
    </source>
</evidence>
<dbReference type="GO" id="GO:0046872">
    <property type="term" value="F:metal ion binding"/>
    <property type="evidence" value="ECO:0007669"/>
    <property type="project" value="UniProtKB-KW"/>
</dbReference>
<dbReference type="SUPFAM" id="SSF52540">
    <property type="entry name" value="P-loop containing nucleoside triphosphate hydrolases"/>
    <property type="match status" value="1"/>
</dbReference>
<dbReference type="EMBL" id="FWZT01000010">
    <property type="protein sequence ID" value="SMF32687.1"/>
    <property type="molecule type" value="Genomic_DNA"/>
</dbReference>
<gene>
    <name evidence="6" type="primary">hflX</name>
    <name evidence="11" type="ORF">SAMN06296036_11048</name>
</gene>
<organism evidence="11 12">
    <name type="scientific">Pseudobacteriovorax antillogorgiicola</name>
    <dbReference type="NCBI Taxonomy" id="1513793"/>
    <lineage>
        <taxon>Bacteria</taxon>
        <taxon>Pseudomonadati</taxon>
        <taxon>Bdellovibrionota</taxon>
        <taxon>Oligoflexia</taxon>
        <taxon>Oligoflexales</taxon>
        <taxon>Pseudobacteriovoracaceae</taxon>
        <taxon>Pseudobacteriovorax</taxon>
    </lineage>
</organism>
<dbReference type="PRINTS" id="PR00326">
    <property type="entry name" value="GTP1OBG"/>
</dbReference>
<feature type="binding site" evidence="7">
    <location>
        <begin position="239"/>
        <end position="243"/>
    </location>
    <ligand>
        <name>GTP</name>
        <dbReference type="ChEBI" id="CHEBI:37565"/>
    </ligand>
</feature>
<evidence type="ECO:0000313" key="12">
    <source>
        <dbReference type="Proteomes" id="UP000192907"/>
    </source>
</evidence>
<dbReference type="HAMAP" id="MF_00900">
    <property type="entry name" value="GTPase_HflX"/>
    <property type="match status" value="1"/>
</dbReference>
<reference evidence="12" key="1">
    <citation type="submission" date="2017-04" db="EMBL/GenBank/DDBJ databases">
        <authorList>
            <person name="Varghese N."/>
            <person name="Submissions S."/>
        </authorList>
    </citation>
    <scope>NUCLEOTIDE SEQUENCE [LARGE SCALE GENOMIC DNA]</scope>
    <source>
        <strain evidence="12">RKEM611</strain>
    </source>
</reference>
<dbReference type="Gene3D" id="3.40.50.300">
    <property type="entry name" value="P-loop containing nucleotide triphosphate hydrolases"/>
    <property type="match status" value="1"/>
</dbReference>
<comment type="similarity">
    <text evidence="6">Belongs to the TRAFAC class OBG-HflX-like GTPase superfamily. HflX GTPase family.</text>
</comment>
<evidence type="ECO:0000256" key="4">
    <source>
        <dbReference type="ARBA" id="ARBA00022842"/>
    </source>
</evidence>
<evidence type="ECO:0000256" key="7">
    <source>
        <dbReference type="PIRSR" id="PIRSR006809-1"/>
    </source>
</evidence>
<dbReference type="FunFam" id="3.40.50.11060:FF:000001">
    <property type="entry name" value="GTPase HflX"/>
    <property type="match status" value="1"/>
</dbReference>
<dbReference type="GO" id="GO:0005737">
    <property type="term" value="C:cytoplasm"/>
    <property type="evidence" value="ECO:0007669"/>
    <property type="project" value="UniProtKB-SubCell"/>
</dbReference>
<dbReference type="PROSITE" id="PS51705">
    <property type="entry name" value="G_HFLX"/>
    <property type="match status" value="1"/>
</dbReference>
<dbReference type="InterPro" id="IPR032305">
    <property type="entry name" value="GTP-bd_M"/>
</dbReference>
<dbReference type="InterPro" id="IPR030394">
    <property type="entry name" value="G_HFLX_dom"/>
</dbReference>
<dbReference type="STRING" id="1513793.SAMN06296036_11048"/>
<comment type="subcellular location">
    <subcellularLocation>
        <location evidence="6">Cytoplasm</location>
    </subcellularLocation>
    <text evidence="6">May associate with membranes.</text>
</comment>
<evidence type="ECO:0000259" key="10">
    <source>
        <dbReference type="PROSITE" id="PS51705"/>
    </source>
</evidence>
<keyword evidence="1 6" id="KW-0963">Cytoplasm</keyword>
<evidence type="ECO:0000256" key="5">
    <source>
        <dbReference type="ARBA" id="ARBA00023134"/>
    </source>
</evidence>
<sequence length="448" mass="50740">MEESTIQEVVSSQSEPAGAILVGILLSGESFEKLKEDLDELESLLDTLGVRVHGRIVQKRHRLTAKTLLGTGKVDEIKELAESYNADWVVFDRALSPPQVRNLEEMTCKSVMDRTGVILEIFSKHARTNQAKTQVEIARLEYLLPRLTGAWTHFQRQAGGGVRSRGMGEKQIEIDRRRARERIAKLQKQLDQIRKEKQTQRKARSQELKVAIVGYTNSGKTTLMKSLTRATVAGKNELFATLDTNIKAIDPRTRPKILLSDTVGFIRNLPHSLVESFKSTLDEVREADLLLHVVDVSYHSYEDHIRITRQVLEEIGAGDVPQLMVFNKSDLLDDPILPRVLKAAYPGSQTLSANSPEEVNQLRDHIYGFFRKNLVSYSVAIDISEQTALSKVYNNCLILKTDYDETGKMVFYVQSTRATMAKLRKYIVELEDDESSEEKSMEPDYVTD</sequence>
<dbReference type="InterPro" id="IPR016496">
    <property type="entry name" value="GTPase_HflX"/>
</dbReference>
<dbReference type="GO" id="GO:0043022">
    <property type="term" value="F:ribosome binding"/>
    <property type="evidence" value="ECO:0007669"/>
    <property type="project" value="TreeGrafter"/>
</dbReference>
<evidence type="ECO:0000256" key="9">
    <source>
        <dbReference type="SAM" id="Coils"/>
    </source>
</evidence>
<dbReference type="PIRSF" id="PIRSF006809">
    <property type="entry name" value="GTP-binding_hflX_prd"/>
    <property type="match status" value="1"/>
</dbReference>
<keyword evidence="5 6" id="KW-0342">GTP-binding</keyword>
<dbReference type="CDD" id="cd01878">
    <property type="entry name" value="HflX"/>
    <property type="match status" value="1"/>
</dbReference>
<dbReference type="Gene3D" id="3.40.50.11060">
    <property type="entry name" value="GTPase HflX, N-terminal domain"/>
    <property type="match status" value="1"/>
</dbReference>
<dbReference type="InterPro" id="IPR025121">
    <property type="entry name" value="GTPase_HflX_N"/>
</dbReference>
<dbReference type="InterPro" id="IPR006073">
    <property type="entry name" value="GTP-bd"/>
</dbReference>
<feature type="coiled-coil region" evidence="9">
    <location>
        <begin position="169"/>
        <end position="203"/>
    </location>
</feature>
<evidence type="ECO:0000256" key="2">
    <source>
        <dbReference type="ARBA" id="ARBA00022723"/>
    </source>
</evidence>
<dbReference type="Pfam" id="PF16360">
    <property type="entry name" value="GTP-bdg_M"/>
    <property type="match status" value="1"/>
</dbReference>
<evidence type="ECO:0000256" key="6">
    <source>
        <dbReference type="HAMAP-Rule" id="MF_00900"/>
    </source>
</evidence>
<dbReference type="PANTHER" id="PTHR10229:SF0">
    <property type="entry name" value="GTP-BINDING PROTEIN 6-RELATED"/>
    <property type="match status" value="1"/>
</dbReference>
<feature type="binding site" evidence="8">
    <location>
        <position position="241"/>
    </location>
    <ligand>
        <name>Mg(2+)</name>
        <dbReference type="ChEBI" id="CHEBI:18420"/>
    </ligand>
</feature>
<dbReference type="InterPro" id="IPR042108">
    <property type="entry name" value="GTPase_HflX_N_sf"/>
</dbReference>
<protein>
    <recommendedName>
        <fullName evidence="6">GTPase HflX</fullName>
    </recommendedName>
    <alternativeName>
        <fullName evidence="6">GTP-binding protein HflX</fullName>
    </alternativeName>
</protein>
<dbReference type="PANTHER" id="PTHR10229">
    <property type="entry name" value="GTP-BINDING PROTEIN HFLX"/>
    <property type="match status" value="1"/>
</dbReference>
<dbReference type="GO" id="GO:0003924">
    <property type="term" value="F:GTPase activity"/>
    <property type="evidence" value="ECO:0007669"/>
    <property type="project" value="UniProtKB-UniRule"/>
</dbReference>
<feature type="binding site" evidence="8">
    <location>
        <position position="221"/>
    </location>
    <ligand>
        <name>Mg(2+)</name>
        <dbReference type="ChEBI" id="CHEBI:18420"/>
    </ligand>
</feature>
<dbReference type="InterPro" id="IPR027417">
    <property type="entry name" value="P-loop_NTPase"/>
</dbReference>
<dbReference type="Gene3D" id="6.10.250.2860">
    <property type="match status" value="1"/>
</dbReference>
<comment type="cofactor">
    <cofactor evidence="8">
        <name>Mg(2+)</name>
        <dbReference type="ChEBI" id="CHEBI:18420"/>
    </cofactor>
</comment>
<keyword evidence="3 6" id="KW-0547">Nucleotide-binding</keyword>
<accession>A0A1Y6C251</accession>
<dbReference type="AlphaFoldDB" id="A0A1Y6C251"/>
<name>A0A1Y6C251_9BACT</name>
<dbReference type="GO" id="GO:0005525">
    <property type="term" value="F:GTP binding"/>
    <property type="evidence" value="ECO:0007669"/>
    <property type="project" value="UniProtKB-UniRule"/>
</dbReference>
<dbReference type="NCBIfam" id="TIGR03156">
    <property type="entry name" value="GTP_HflX"/>
    <property type="match status" value="1"/>
</dbReference>
<evidence type="ECO:0000256" key="8">
    <source>
        <dbReference type="PIRSR" id="PIRSR006809-2"/>
    </source>
</evidence>